<proteinExistence type="predicted"/>
<protein>
    <submittedName>
        <fullName evidence="1">Uncharacterized protein</fullName>
    </submittedName>
</protein>
<sequence>MADETQTGRDDYVTSESGMIPVPWRTDNAANPVQLFSKIITVDADSAEVTEEWLFARRPRLVLARTGTPDKRDLCADIHPCRITSVSGSGSSATYGVKLVRGDRTIFTDAVEVTGVYAGNGQEYAVDDIVLVMTDGGTEDGAAEIYFIAGDLLNIKSPFRAYVVRVNTMIDDYDLQPCDEDGIAASGVGEASGYRLTSMMEGRANLINNMMEIAQWTKDGFDTCDTNFVAIAAAVNGLHGSGTYTATLINAGFTACGTSINDLYPQVDDFVLAYNNPYGGKYIFDHETLLIGITT</sequence>
<gene>
    <name evidence="1" type="ORF">TM448B02240_0018</name>
</gene>
<evidence type="ECO:0000313" key="1">
    <source>
        <dbReference type="EMBL" id="QJI01040.1"/>
    </source>
</evidence>
<dbReference type="AlphaFoldDB" id="A0A6M3XT84"/>
<reference evidence="1" key="1">
    <citation type="submission" date="2020-03" db="EMBL/GenBank/DDBJ databases">
        <title>The deep terrestrial virosphere.</title>
        <authorList>
            <person name="Holmfeldt K."/>
            <person name="Nilsson E."/>
            <person name="Simone D."/>
            <person name="Lopez-Fernandez M."/>
            <person name="Wu X."/>
            <person name="de Brujin I."/>
            <person name="Lundin D."/>
            <person name="Andersson A."/>
            <person name="Bertilsson S."/>
            <person name="Dopson M."/>
        </authorList>
    </citation>
    <scope>NUCLEOTIDE SEQUENCE</scope>
    <source>
        <strain evidence="1">TM448B02240</strain>
    </source>
</reference>
<accession>A0A6M3XT84</accession>
<dbReference type="EMBL" id="MT144893">
    <property type="protein sequence ID" value="QJI01040.1"/>
    <property type="molecule type" value="Genomic_DNA"/>
</dbReference>
<name>A0A6M3XT84_9ZZZZ</name>
<organism evidence="1">
    <name type="scientific">viral metagenome</name>
    <dbReference type="NCBI Taxonomy" id="1070528"/>
    <lineage>
        <taxon>unclassified sequences</taxon>
        <taxon>metagenomes</taxon>
        <taxon>organismal metagenomes</taxon>
    </lineage>
</organism>